<dbReference type="InterPro" id="IPR025662">
    <property type="entry name" value="Sigma_54_int_dom_ATP-bd_1"/>
</dbReference>
<keyword evidence="1" id="KW-0547">Nucleotide-binding</keyword>
<dbReference type="PROSITE" id="PS50045">
    <property type="entry name" value="SIGMA54_INTERACT_4"/>
    <property type="match status" value="1"/>
</dbReference>
<dbReference type="CDD" id="cd00009">
    <property type="entry name" value="AAA"/>
    <property type="match status" value="1"/>
</dbReference>
<keyword evidence="2" id="KW-0067">ATP-binding</keyword>
<keyword evidence="10" id="KW-1185">Reference proteome</keyword>
<keyword evidence="5" id="KW-0238">DNA-binding</keyword>
<evidence type="ECO:0000256" key="5">
    <source>
        <dbReference type="ARBA" id="ARBA00023125"/>
    </source>
</evidence>
<dbReference type="Pfam" id="PF25601">
    <property type="entry name" value="AAA_lid_14"/>
    <property type="match status" value="1"/>
</dbReference>
<dbReference type="PANTHER" id="PTHR32071">
    <property type="entry name" value="TRANSCRIPTIONAL REGULATORY PROTEIN"/>
    <property type="match status" value="1"/>
</dbReference>
<name>A0A2G9X2B9_9HYPH</name>
<evidence type="ECO:0000256" key="6">
    <source>
        <dbReference type="ARBA" id="ARBA00023159"/>
    </source>
</evidence>
<dbReference type="AlphaFoldDB" id="A0A2G9X2B9"/>
<dbReference type="EMBL" id="NQVN01000002">
    <property type="protein sequence ID" value="PIP00511.1"/>
    <property type="molecule type" value="Genomic_DNA"/>
</dbReference>
<dbReference type="GO" id="GO:0005524">
    <property type="term" value="F:ATP binding"/>
    <property type="evidence" value="ECO:0007669"/>
    <property type="project" value="UniProtKB-KW"/>
</dbReference>
<organism evidence="9 10">
    <name type="scientific">Pleomorphomonas carboxyditropha</name>
    <dbReference type="NCBI Taxonomy" id="2023338"/>
    <lineage>
        <taxon>Bacteria</taxon>
        <taxon>Pseudomonadati</taxon>
        <taxon>Pseudomonadota</taxon>
        <taxon>Alphaproteobacteria</taxon>
        <taxon>Hyphomicrobiales</taxon>
        <taxon>Pleomorphomonadaceae</taxon>
        <taxon>Pleomorphomonas</taxon>
    </lineage>
</organism>
<dbReference type="PANTHER" id="PTHR32071:SF117">
    <property type="entry name" value="PTS-DEPENDENT DIHYDROXYACETONE KINASE OPERON REGULATORY PROTEIN-RELATED"/>
    <property type="match status" value="1"/>
</dbReference>
<dbReference type="InterPro" id="IPR003593">
    <property type="entry name" value="AAA+_ATPase"/>
</dbReference>
<dbReference type="InterPro" id="IPR027417">
    <property type="entry name" value="P-loop_NTPase"/>
</dbReference>
<evidence type="ECO:0000256" key="4">
    <source>
        <dbReference type="ARBA" id="ARBA00023015"/>
    </source>
</evidence>
<keyword evidence="6" id="KW-0010">Activator</keyword>
<dbReference type="InterPro" id="IPR002078">
    <property type="entry name" value="Sigma_54_int"/>
</dbReference>
<dbReference type="SMART" id="SM00382">
    <property type="entry name" value="AAA"/>
    <property type="match status" value="1"/>
</dbReference>
<dbReference type="FunFam" id="3.40.50.300:FF:000006">
    <property type="entry name" value="DNA-binding transcriptional regulator NtrC"/>
    <property type="match status" value="1"/>
</dbReference>
<feature type="domain" description="Sigma-54 factor interaction" evidence="8">
    <location>
        <begin position="1"/>
        <end position="221"/>
    </location>
</feature>
<dbReference type="SUPFAM" id="SSF52540">
    <property type="entry name" value="P-loop containing nucleoside triphosphate hydrolases"/>
    <property type="match status" value="1"/>
</dbReference>
<dbReference type="PRINTS" id="PR01590">
    <property type="entry name" value="HTHFIS"/>
</dbReference>
<evidence type="ECO:0000313" key="9">
    <source>
        <dbReference type="EMBL" id="PIP00511.1"/>
    </source>
</evidence>
<dbReference type="GO" id="GO:0000160">
    <property type="term" value="P:phosphorelay signal transduction system"/>
    <property type="evidence" value="ECO:0007669"/>
    <property type="project" value="UniProtKB-KW"/>
</dbReference>
<dbReference type="Proteomes" id="UP000231070">
    <property type="component" value="Unassembled WGS sequence"/>
</dbReference>
<keyword evidence="4" id="KW-0805">Transcription regulation</keyword>
<dbReference type="Pfam" id="PF00158">
    <property type="entry name" value="Sigma54_activat"/>
    <property type="match status" value="1"/>
</dbReference>
<dbReference type="OrthoDB" id="9762726at2"/>
<sequence length="318" mass="34079">MRTATDTVRRVAPTDLPVLILGESGTGKGLFAEMVHRQSGRCGPLVKVNCAALPEALIESELFGHERGAFTGASAERKGRFELAAGGTLFLDEIGDTSPAFQVKLLRVLQDGEFERVGGTRTLRADVRIVAATNRDLTAAIAAGAFRADLFYRLSVVPLTLPPLRDRRQDIPELARRILDDFDRANGGRHTLGKDAIDLLLTCDFPGNIRELENCVKRAAVMADGPVVSATSFSCRQGCRPSPGASPAVPPAAPAMIIAGDRPDNASAEVALRVGRDELLEALATAGWSQAKAARLLGLSARQIGYAIRKYGIVLRKW</sequence>
<dbReference type="Pfam" id="PF02954">
    <property type="entry name" value="HTH_8"/>
    <property type="match status" value="1"/>
</dbReference>
<dbReference type="InterPro" id="IPR058031">
    <property type="entry name" value="AAA_lid_NorR"/>
</dbReference>
<keyword evidence="7" id="KW-0804">Transcription</keyword>
<reference evidence="9 10" key="1">
    <citation type="submission" date="2017-08" db="EMBL/GenBank/DDBJ databases">
        <title>Pleomorphomonas carboxidotrophicus sp. nov., a new mesophilic hydrogenogenic carboxidotroph.</title>
        <authorList>
            <person name="Esquivel-Elizondo S."/>
            <person name="Krajmalnik-Brown R."/>
            <person name="Maldonado J."/>
        </authorList>
    </citation>
    <scope>NUCLEOTIDE SEQUENCE [LARGE SCALE GENOMIC DNA]</scope>
    <source>
        <strain evidence="9 10">SVCO-16</strain>
    </source>
</reference>
<dbReference type="InterPro" id="IPR025943">
    <property type="entry name" value="Sigma_54_int_dom_ATP-bd_2"/>
</dbReference>
<dbReference type="PROSITE" id="PS00676">
    <property type="entry name" value="SIGMA54_INTERACT_2"/>
    <property type="match status" value="1"/>
</dbReference>
<evidence type="ECO:0000256" key="2">
    <source>
        <dbReference type="ARBA" id="ARBA00022840"/>
    </source>
</evidence>
<dbReference type="Gene3D" id="1.10.10.60">
    <property type="entry name" value="Homeodomain-like"/>
    <property type="match status" value="1"/>
</dbReference>
<dbReference type="GO" id="GO:0043565">
    <property type="term" value="F:sequence-specific DNA binding"/>
    <property type="evidence" value="ECO:0007669"/>
    <property type="project" value="InterPro"/>
</dbReference>
<dbReference type="PROSITE" id="PS00688">
    <property type="entry name" value="SIGMA54_INTERACT_3"/>
    <property type="match status" value="1"/>
</dbReference>
<comment type="caution">
    <text evidence="9">The sequence shown here is derived from an EMBL/GenBank/DDBJ whole genome shotgun (WGS) entry which is preliminary data.</text>
</comment>
<proteinExistence type="predicted"/>
<keyword evidence="3" id="KW-0902">Two-component regulatory system</keyword>
<accession>A0A2G9X2B9</accession>
<dbReference type="Gene3D" id="3.40.50.300">
    <property type="entry name" value="P-loop containing nucleotide triphosphate hydrolases"/>
    <property type="match status" value="1"/>
</dbReference>
<evidence type="ECO:0000256" key="3">
    <source>
        <dbReference type="ARBA" id="ARBA00023012"/>
    </source>
</evidence>
<dbReference type="InterPro" id="IPR025944">
    <property type="entry name" value="Sigma_54_int_dom_CS"/>
</dbReference>
<protein>
    <recommendedName>
        <fullName evidence="8">Sigma-54 factor interaction domain-containing protein</fullName>
    </recommendedName>
</protein>
<dbReference type="Gene3D" id="1.10.8.60">
    <property type="match status" value="1"/>
</dbReference>
<dbReference type="PROSITE" id="PS00675">
    <property type="entry name" value="SIGMA54_INTERACT_1"/>
    <property type="match status" value="1"/>
</dbReference>
<evidence type="ECO:0000313" key="10">
    <source>
        <dbReference type="Proteomes" id="UP000231070"/>
    </source>
</evidence>
<evidence type="ECO:0000259" key="8">
    <source>
        <dbReference type="PROSITE" id="PS50045"/>
    </source>
</evidence>
<evidence type="ECO:0000256" key="1">
    <source>
        <dbReference type="ARBA" id="ARBA00022741"/>
    </source>
</evidence>
<gene>
    <name evidence="9" type="ORF">CJ014_05880</name>
</gene>
<dbReference type="GO" id="GO:0006355">
    <property type="term" value="P:regulation of DNA-templated transcription"/>
    <property type="evidence" value="ECO:0007669"/>
    <property type="project" value="InterPro"/>
</dbReference>
<evidence type="ECO:0000256" key="7">
    <source>
        <dbReference type="ARBA" id="ARBA00023163"/>
    </source>
</evidence>
<dbReference type="InterPro" id="IPR002197">
    <property type="entry name" value="HTH_Fis"/>
</dbReference>